<evidence type="ECO:0000259" key="2">
    <source>
        <dbReference type="PROSITE" id="PS50110"/>
    </source>
</evidence>
<feature type="domain" description="Response regulatory" evidence="2">
    <location>
        <begin position="5"/>
        <end position="120"/>
    </location>
</feature>
<dbReference type="CDD" id="cd00077">
    <property type="entry name" value="HDc"/>
    <property type="match status" value="1"/>
</dbReference>
<dbReference type="InterPro" id="IPR001789">
    <property type="entry name" value="Sig_transdc_resp-reg_receiver"/>
</dbReference>
<dbReference type="RefSeq" id="WP_057180505.1">
    <property type="nucleotide sequence ID" value="NZ_BDQM01000033.1"/>
</dbReference>
<gene>
    <name evidence="4" type="ORF">MTCD1_03055</name>
</gene>
<dbReference type="PANTHER" id="PTHR45228:SF8">
    <property type="entry name" value="TWO-COMPONENT RESPONSE REGULATOR-RELATED"/>
    <property type="match status" value="1"/>
</dbReference>
<dbReference type="SUPFAM" id="SSF52172">
    <property type="entry name" value="CheY-like"/>
    <property type="match status" value="1"/>
</dbReference>
<dbReference type="InterPro" id="IPR052020">
    <property type="entry name" value="Cyclic_di-GMP/3'3'-cGAMP_PDE"/>
</dbReference>
<dbReference type="Gene3D" id="1.10.3210.10">
    <property type="entry name" value="Hypothetical protein af1432"/>
    <property type="match status" value="1"/>
</dbReference>
<dbReference type="SMART" id="SM00448">
    <property type="entry name" value="REC"/>
    <property type="match status" value="1"/>
</dbReference>
<dbReference type="SUPFAM" id="SSF109604">
    <property type="entry name" value="HD-domain/PDEase-like"/>
    <property type="match status" value="1"/>
</dbReference>
<organism evidence="4 5">
    <name type="scientific">Colwellia marinimaniae</name>
    <dbReference type="NCBI Taxonomy" id="1513592"/>
    <lineage>
        <taxon>Bacteria</taxon>
        <taxon>Pseudomonadati</taxon>
        <taxon>Pseudomonadota</taxon>
        <taxon>Gammaproteobacteria</taxon>
        <taxon>Alteromonadales</taxon>
        <taxon>Colwelliaceae</taxon>
        <taxon>Colwellia</taxon>
    </lineage>
</organism>
<dbReference type="InterPro" id="IPR011006">
    <property type="entry name" value="CheY-like_superfamily"/>
</dbReference>
<sequence length="428" mass="48843">MDKPSLLILDDEKEVLNALNRVLRKHFQLYLFSDANEAIGFFQDNPNIPLILTDMRMPIMDGATFLGKIIDINPHCKRFLLTGHADINLTVTAVNEGKICHYFSKPWHNEELITELTSAYELYLNERKTKQLLKINLAKNAELSLINSSLELETNKSKKKLLLVSAREANGFVRLKKTFSTFIDIYAETICLHTQDVTRHNFRVAAHARLIAESQSCDKLTTFQIYIAGLLYETGKLALEQSLLKKPIDTMSQHEKNLYSGFYQKSYDLLNKVDELSFVADIIKYIPENFNGSTAPEHLVADEIPLGSRIIAIVSMYDNLVNGRQSPAKMTTVQAKNRVKELAKTMFDPRLLDHYLTLLDEQPNSTEGRVEYLLNSSDLRVGMVLTQDIVNTDKNPMLTNGTKIEQYHIDKLLAIEKEQVESFLIYAH</sequence>
<evidence type="ECO:0000313" key="4">
    <source>
        <dbReference type="EMBL" id="GAW97428.1"/>
    </source>
</evidence>
<evidence type="ECO:0000313" key="5">
    <source>
        <dbReference type="Proteomes" id="UP000197068"/>
    </source>
</evidence>
<feature type="modified residue" description="4-aspartylphosphate" evidence="1">
    <location>
        <position position="54"/>
    </location>
</feature>
<comment type="caution">
    <text evidence="4">The sequence shown here is derived from an EMBL/GenBank/DDBJ whole genome shotgun (WGS) entry which is preliminary data.</text>
</comment>
<dbReference type="PANTHER" id="PTHR45228">
    <property type="entry name" value="CYCLIC DI-GMP PHOSPHODIESTERASE TM_0186-RELATED"/>
    <property type="match status" value="1"/>
</dbReference>
<evidence type="ECO:0000256" key="1">
    <source>
        <dbReference type="PROSITE-ProRule" id="PRU00169"/>
    </source>
</evidence>
<dbReference type="Gene3D" id="3.40.50.2300">
    <property type="match status" value="1"/>
</dbReference>
<dbReference type="EMBL" id="BDQM01000033">
    <property type="protein sequence ID" value="GAW97428.1"/>
    <property type="molecule type" value="Genomic_DNA"/>
</dbReference>
<feature type="domain" description="HD-GYP" evidence="3">
    <location>
        <begin position="175"/>
        <end position="371"/>
    </location>
</feature>
<dbReference type="PROSITE" id="PS50110">
    <property type="entry name" value="RESPONSE_REGULATORY"/>
    <property type="match status" value="1"/>
</dbReference>
<name>A0ABQ0MYH9_9GAMM</name>
<accession>A0ABQ0MYH9</accession>
<evidence type="ECO:0000259" key="3">
    <source>
        <dbReference type="PROSITE" id="PS51832"/>
    </source>
</evidence>
<dbReference type="Proteomes" id="UP000197068">
    <property type="component" value="Unassembled WGS sequence"/>
</dbReference>
<dbReference type="Pfam" id="PF00072">
    <property type="entry name" value="Response_reg"/>
    <property type="match status" value="1"/>
</dbReference>
<dbReference type="Pfam" id="PF13487">
    <property type="entry name" value="HD_5"/>
    <property type="match status" value="1"/>
</dbReference>
<dbReference type="InterPro" id="IPR003607">
    <property type="entry name" value="HD/PDEase_dom"/>
</dbReference>
<dbReference type="PROSITE" id="PS51832">
    <property type="entry name" value="HD_GYP"/>
    <property type="match status" value="1"/>
</dbReference>
<proteinExistence type="predicted"/>
<reference evidence="4 5" key="1">
    <citation type="submission" date="2017-06" db="EMBL/GenBank/DDBJ databases">
        <title>Whole Genome Sequences of Colwellia marinimaniae MTCD1.</title>
        <authorList>
            <person name="Kusumoto H."/>
            <person name="Inoue M."/>
            <person name="Tanikawa K."/>
            <person name="Maeji H."/>
            <person name="Cameron J.H."/>
            <person name="Bartlett D.H."/>
        </authorList>
    </citation>
    <scope>NUCLEOTIDE SEQUENCE [LARGE SCALE GENOMIC DNA]</scope>
    <source>
        <strain evidence="4 5">MTCD1</strain>
    </source>
</reference>
<keyword evidence="5" id="KW-1185">Reference proteome</keyword>
<dbReference type="InterPro" id="IPR037522">
    <property type="entry name" value="HD_GYP_dom"/>
</dbReference>
<keyword evidence="1" id="KW-0597">Phosphoprotein</keyword>
<protein>
    <submittedName>
        <fullName evidence="4">Two-component system response regulator</fullName>
    </submittedName>
</protein>
<dbReference type="CDD" id="cd17569">
    <property type="entry name" value="REC_HupR-like"/>
    <property type="match status" value="1"/>
</dbReference>